<name>A0A1I7X8G6_HETBA</name>
<accession>A0A1I7X8G6</accession>
<evidence type="ECO:0000313" key="1">
    <source>
        <dbReference type="Proteomes" id="UP000095283"/>
    </source>
</evidence>
<dbReference type="WBParaSite" id="Hba_13723">
    <property type="protein sequence ID" value="Hba_13723"/>
    <property type="gene ID" value="Hba_13723"/>
</dbReference>
<keyword evidence="1" id="KW-1185">Reference proteome</keyword>
<dbReference type="AlphaFoldDB" id="A0A1I7X8G6"/>
<organism evidence="1 2">
    <name type="scientific">Heterorhabditis bacteriophora</name>
    <name type="common">Entomopathogenic nematode worm</name>
    <dbReference type="NCBI Taxonomy" id="37862"/>
    <lineage>
        <taxon>Eukaryota</taxon>
        <taxon>Metazoa</taxon>
        <taxon>Ecdysozoa</taxon>
        <taxon>Nematoda</taxon>
        <taxon>Chromadorea</taxon>
        <taxon>Rhabditida</taxon>
        <taxon>Rhabditina</taxon>
        <taxon>Rhabditomorpha</taxon>
        <taxon>Strongyloidea</taxon>
        <taxon>Heterorhabditidae</taxon>
        <taxon>Heterorhabditis</taxon>
    </lineage>
</organism>
<reference evidence="2" key="1">
    <citation type="submission" date="2016-11" db="UniProtKB">
        <authorList>
            <consortium name="WormBaseParasite"/>
        </authorList>
    </citation>
    <scope>IDENTIFICATION</scope>
</reference>
<dbReference type="Proteomes" id="UP000095283">
    <property type="component" value="Unplaced"/>
</dbReference>
<proteinExistence type="predicted"/>
<protein>
    <submittedName>
        <fullName evidence="2">Uncharacterized protein</fullName>
    </submittedName>
</protein>
<sequence length="19" mass="2170">MKSVGESMAKFFASYSHMM</sequence>
<evidence type="ECO:0000313" key="2">
    <source>
        <dbReference type="WBParaSite" id="Hba_13723"/>
    </source>
</evidence>